<accession>A0A1Y2I4H4</accession>
<dbReference type="EMBL" id="MCFL01000001">
    <property type="protein sequence ID" value="ORZ41639.1"/>
    <property type="molecule type" value="Genomic_DNA"/>
</dbReference>
<protein>
    <submittedName>
        <fullName evidence="2">Uncharacterized protein</fullName>
    </submittedName>
</protein>
<gene>
    <name evidence="2" type="ORF">BCR44DRAFT_44013</name>
</gene>
<dbReference type="AlphaFoldDB" id="A0A1Y2I4H4"/>
<keyword evidence="3" id="KW-1185">Reference proteome</keyword>
<proteinExistence type="predicted"/>
<organism evidence="2 3">
    <name type="scientific">Catenaria anguillulae PL171</name>
    <dbReference type="NCBI Taxonomy" id="765915"/>
    <lineage>
        <taxon>Eukaryota</taxon>
        <taxon>Fungi</taxon>
        <taxon>Fungi incertae sedis</taxon>
        <taxon>Blastocladiomycota</taxon>
        <taxon>Blastocladiomycetes</taxon>
        <taxon>Blastocladiales</taxon>
        <taxon>Catenariaceae</taxon>
        <taxon>Catenaria</taxon>
    </lineage>
</organism>
<sequence>MPPILVLATYSLVTRIHTWIKLRGGLSALVRHGGTGDPLVLPRELATLFCALVSFEFLDPLLPAFDKTNLHLLPGAWAGIYLSSGALLAKIALDLSSHHHRVALSAPGTPAQVRSPKLVKHVHVQSPSLMSQARQLPHASSDGFANPPPVSPTLQRRVILERFSPDKPHQQPTRYHGPAAAKRQDAWFEQLASNECSSPAARLPPSSAKIMAGLTRSLSPQLATRFREPSPVRLVSPGLFATQRREENQKEFELKVSSGEAPGSLKEAIKNLGVGRMFGSGDVNSEKRGRSPVRS</sequence>
<evidence type="ECO:0000313" key="2">
    <source>
        <dbReference type="EMBL" id="ORZ41639.1"/>
    </source>
</evidence>
<reference evidence="2 3" key="1">
    <citation type="submission" date="2016-07" db="EMBL/GenBank/DDBJ databases">
        <title>Pervasive Adenine N6-methylation of Active Genes in Fungi.</title>
        <authorList>
            <consortium name="DOE Joint Genome Institute"/>
            <person name="Mondo S.J."/>
            <person name="Dannebaum R.O."/>
            <person name="Kuo R.C."/>
            <person name="Labutti K."/>
            <person name="Haridas S."/>
            <person name="Kuo A."/>
            <person name="Salamov A."/>
            <person name="Ahrendt S.R."/>
            <person name="Lipzen A."/>
            <person name="Sullivan W."/>
            <person name="Andreopoulos W.B."/>
            <person name="Clum A."/>
            <person name="Lindquist E."/>
            <person name="Daum C."/>
            <person name="Ramamoorthy G.K."/>
            <person name="Gryganskyi A."/>
            <person name="Culley D."/>
            <person name="Magnuson J.K."/>
            <person name="James T.Y."/>
            <person name="O'Malley M.A."/>
            <person name="Stajich J.E."/>
            <person name="Spatafora J.W."/>
            <person name="Visel A."/>
            <person name="Grigoriev I.V."/>
        </authorList>
    </citation>
    <scope>NUCLEOTIDE SEQUENCE [LARGE SCALE GENOMIC DNA]</scope>
    <source>
        <strain evidence="2 3">PL171</strain>
    </source>
</reference>
<evidence type="ECO:0000313" key="3">
    <source>
        <dbReference type="Proteomes" id="UP000193411"/>
    </source>
</evidence>
<feature type="region of interest" description="Disordered" evidence="1">
    <location>
        <begin position="131"/>
        <end position="151"/>
    </location>
</feature>
<comment type="caution">
    <text evidence="2">The sequence shown here is derived from an EMBL/GenBank/DDBJ whole genome shotgun (WGS) entry which is preliminary data.</text>
</comment>
<evidence type="ECO:0000256" key="1">
    <source>
        <dbReference type="SAM" id="MobiDB-lite"/>
    </source>
</evidence>
<name>A0A1Y2I4H4_9FUNG</name>
<feature type="region of interest" description="Disordered" evidence="1">
    <location>
        <begin position="276"/>
        <end position="295"/>
    </location>
</feature>
<dbReference type="Proteomes" id="UP000193411">
    <property type="component" value="Unassembled WGS sequence"/>
</dbReference>